<sequence length="342" mass="37008" precursor="true">MKKLTLAKKTWLASSPWASAAALVALVHIGKFRLFNMLKQLASREHGSAMVLLALAMTVLIGAVALVTDFGLVALNKSRLANAADAAALAGVQELPEYPLEALAVARSFGQQNGITDEQMQIKLVQDLATSRYVGVEVTATKTVNYIMAKVLGYTTVDVQAKAAAQVIPVTSAYGAVPLFIPDTQQLIFGQQYTLRSKDADFGPGNFGALDFGSGANDFEKTLAQGYQGVIKVSYEIDTLTGVKKNKTIWGIEERIRGCTHGCTYDHFQPDCPRVMILPVVHYDKLNGHKPVTVVGFAAFLVDNVREADSIEITGHFVRTLTQGEGSLEQVDYGLRTVKLVE</sequence>
<evidence type="ECO:0000259" key="3">
    <source>
        <dbReference type="Pfam" id="PF13400"/>
    </source>
</evidence>
<feature type="domain" description="Putative Flp pilus-assembly TadG-like N-terminal" evidence="3">
    <location>
        <begin position="47"/>
        <end position="93"/>
    </location>
</feature>
<reference evidence="4" key="1">
    <citation type="submission" date="2011-05" db="EMBL/GenBank/DDBJ databases">
        <title>Complete sequence of Desulfotomaculum carboxydivorans CO-1-SRB.</title>
        <authorList>
            <consortium name="US DOE Joint Genome Institute"/>
            <person name="Lucas S."/>
            <person name="Han J."/>
            <person name="Lapidus A."/>
            <person name="Cheng J.-F."/>
            <person name="Goodwin L."/>
            <person name="Pitluck S."/>
            <person name="Peters L."/>
            <person name="Mikhailova N."/>
            <person name="Lu M."/>
            <person name="Han C."/>
            <person name="Tapia R."/>
            <person name="Land M."/>
            <person name="Hauser L."/>
            <person name="Kyrpides N."/>
            <person name="Ivanova N."/>
            <person name="Pagani I."/>
            <person name="Stams A."/>
            <person name="Plugge C."/>
            <person name="Muyzer G."/>
            <person name="Kuever J."/>
            <person name="Parshina S."/>
            <person name="Ivanova A."/>
            <person name="Nazina T."/>
            <person name="Woyke T."/>
        </authorList>
    </citation>
    <scope>NUCLEOTIDE SEQUENCE [LARGE SCALE GENOMIC DNA]</scope>
    <source>
        <strain evidence="4">CO-1-SRB</strain>
    </source>
</reference>
<evidence type="ECO:0000313" key="4">
    <source>
        <dbReference type="EMBL" id="AEF94050.1"/>
    </source>
</evidence>
<accession>F6B3M1</accession>
<dbReference type="STRING" id="868595.Desca_1189"/>
<proteinExistence type="predicted"/>
<dbReference type="EMBL" id="CP002736">
    <property type="protein sequence ID" value="AEF94050.1"/>
    <property type="molecule type" value="Genomic_DNA"/>
</dbReference>
<gene>
    <name evidence="4" type="ordered locus">Desca_1189</name>
</gene>
<evidence type="ECO:0000256" key="2">
    <source>
        <dbReference type="SAM" id="SignalP"/>
    </source>
</evidence>
<keyword evidence="5" id="KW-1185">Reference proteome</keyword>
<feature type="signal peptide" evidence="2">
    <location>
        <begin position="1"/>
        <end position="20"/>
    </location>
</feature>
<dbReference type="KEGG" id="dca:Desca_1189"/>
<keyword evidence="1" id="KW-0812">Transmembrane</keyword>
<keyword evidence="1" id="KW-1133">Transmembrane helix</keyword>
<feature type="transmembrane region" description="Helical" evidence="1">
    <location>
        <begin position="50"/>
        <end position="75"/>
    </location>
</feature>
<name>F6B3M1_DESCC</name>
<dbReference type="RefSeq" id="WP_013810049.1">
    <property type="nucleotide sequence ID" value="NC_015565.1"/>
</dbReference>
<dbReference type="AlphaFoldDB" id="F6B3M1"/>
<dbReference type="InterPro" id="IPR028087">
    <property type="entry name" value="Tad_N"/>
</dbReference>
<dbReference type="Proteomes" id="UP000009226">
    <property type="component" value="Chromosome"/>
</dbReference>
<feature type="chain" id="PRO_5003331831" description="Putative Flp pilus-assembly TadG-like N-terminal domain-containing protein" evidence="2">
    <location>
        <begin position="21"/>
        <end position="342"/>
    </location>
</feature>
<organism evidence="4 5">
    <name type="scientific">Desulfotomaculum nigrificans (strain DSM 14880 / VKM B-2319 / CO-1-SRB)</name>
    <name type="common">Desulfotomaculum carboxydivorans</name>
    <dbReference type="NCBI Taxonomy" id="868595"/>
    <lineage>
        <taxon>Bacteria</taxon>
        <taxon>Bacillati</taxon>
        <taxon>Bacillota</taxon>
        <taxon>Clostridia</taxon>
        <taxon>Eubacteriales</taxon>
        <taxon>Desulfotomaculaceae</taxon>
        <taxon>Desulfotomaculum</taxon>
    </lineage>
</organism>
<dbReference type="Pfam" id="PF13400">
    <property type="entry name" value="Tad"/>
    <property type="match status" value="1"/>
</dbReference>
<protein>
    <recommendedName>
        <fullName evidence="3">Putative Flp pilus-assembly TadG-like N-terminal domain-containing protein</fullName>
    </recommendedName>
</protein>
<keyword evidence="2" id="KW-0732">Signal</keyword>
<keyword evidence="1" id="KW-0472">Membrane</keyword>
<dbReference type="eggNOG" id="COG4961">
    <property type="taxonomic scope" value="Bacteria"/>
</dbReference>
<dbReference type="HOGENOM" id="CLU_068230_0_0_9"/>
<feature type="transmembrane region" description="Helical" evidence="1">
    <location>
        <begin position="12"/>
        <end position="30"/>
    </location>
</feature>
<evidence type="ECO:0000256" key="1">
    <source>
        <dbReference type="SAM" id="Phobius"/>
    </source>
</evidence>
<evidence type="ECO:0000313" key="5">
    <source>
        <dbReference type="Proteomes" id="UP000009226"/>
    </source>
</evidence>